<keyword evidence="2" id="KW-1185">Reference proteome</keyword>
<reference evidence="1" key="1">
    <citation type="submission" date="2023-01" db="EMBL/GenBank/DDBJ databases">
        <title>Genome assembly of the deep-sea coral Lophelia pertusa.</title>
        <authorList>
            <person name="Herrera S."/>
            <person name="Cordes E."/>
        </authorList>
    </citation>
    <scope>NUCLEOTIDE SEQUENCE</scope>
    <source>
        <strain evidence="1">USNM1676648</strain>
        <tissue evidence="1">Polyp</tissue>
    </source>
</reference>
<dbReference type="Proteomes" id="UP001163046">
    <property type="component" value="Unassembled WGS sequence"/>
</dbReference>
<organism evidence="1 2">
    <name type="scientific">Desmophyllum pertusum</name>
    <dbReference type="NCBI Taxonomy" id="174260"/>
    <lineage>
        <taxon>Eukaryota</taxon>
        <taxon>Metazoa</taxon>
        <taxon>Cnidaria</taxon>
        <taxon>Anthozoa</taxon>
        <taxon>Hexacorallia</taxon>
        <taxon>Scleractinia</taxon>
        <taxon>Caryophylliina</taxon>
        <taxon>Caryophylliidae</taxon>
        <taxon>Desmophyllum</taxon>
    </lineage>
</organism>
<gene>
    <name evidence="1" type="ORF">OS493_037213</name>
</gene>
<dbReference type="AlphaFoldDB" id="A0A9X0CH46"/>
<sequence>MVVSCYISAGGEAYVNVVRNNPKVKDVLSKSQTQPLKRLQHIYDLCKGKRICEGGDIVDDKQSSLDIDEAEKKMVRRYYAQRF</sequence>
<evidence type="ECO:0000313" key="1">
    <source>
        <dbReference type="EMBL" id="KAJ7351031.1"/>
    </source>
</evidence>
<dbReference type="EMBL" id="MU827369">
    <property type="protein sequence ID" value="KAJ7351031.1"/>
    <property type="molecule type" value="Genomic_DNA"/>
</dbReference>
<dbReference type="OrthoDB" id="270392at2759"/>
<protein>
    <submittedName>
        <fullName evidence="1">Uncharacterized protein</fullName>
    </submittedName>
</protein>
<accession>A0A9X0CH46</accession>
<name>A0A9X0CH46_9CNID</name>
<evidence type="ECO:0000313" key="2">
    <source>
        <dbReference type="Proteomes" id="UP001163046"/>
    </source>
</evidence>
<proteinExistence type="predicted"/>
<comment type="caution">
    <text evidence="1">The sequence shown here is derived from an EMBL/GenBank/DDBJ whole genome shotgun (WGS) entry which is preliminary data.</text>
</comment>